<dbReference type="AlphaFoldDB" id="W1XPT8"/>
<dbReference type="SUPFAM" id="SSF53850">
    <property type="entry name" value="Periplasmic binding protein-like II"/>
    <property type="match status" value="1"/>
</dbReference>
<proteinExistence type="predicted"/>
<feature type="domain" description="LysR substrate-binding" evidence="1">
    <location>
        <begin position="2"/>
        <end position="89"/>
    </location>
</feature>
<dbReference type="GO" id="GO:0005829">
    <property type="term" value="C:cytosol"/>
    <property type="evidence" value="ECO:0007669"/>
    <property type="project" value="TreeGrafter"/>
</dbReference>
<evidence type="ECO:0000313" key="2">
    <source>
        <dbReference type="EMBL" id="ETJ30839.1"/>
    </source>
</evidence>
<accession>W1XPT8</accession>
<dbReference type="InterPro" id="IPR005119">
    <property type="entry name" value="LysR_subst-bd"/>
</dbReference>
<sequence>EQIDHYCEKAGLHPQVVIEANSISAVLELIRRTSLSTLLPAAIATQHDGLKAISLAPPLLERTAVLLRRKNSWQTAAAKAFLHMALEECAVVGGNESR</sequence>
<gene>
    <name evidence="2" type="ORF">Q604_UNBC14653G0001</name>
</gene>
<comment type="caution">
    <text evidence="2">The sequence shown here is derived from an EMBL/GenBank/DDBJ whole genome shotgun (WGS) entry which is preliminary data.</text>
</comment>
<protein>
    <submittedName>
        <fullName evidence="2">HTH-type transcriptional regulator CynR</fullName>
    </submittedName>
</protein>
<dbReference type="PANTHER" id="PTHR30419">
    <property type="entry name" value="HTH-TYPE TRANSCRIPTIONAL REGULATOR YBHD"/>
    <property type="match status" value="1"/>
</dbReference>
<name>W1XPT8_9ZZZZ</name>
<dbReference type="EMBL" id="AZMM01014653">
    <property type="protein sequence ID" value="ETJ30839.1"/>
    <property type="molecule type" value="Genomic_DNA"/>
</dbReference>
<reference evidence="2" key="1">
    <citation type="submission" date="2013-12" db="EMBL/GenBank/DDBJ databases">
        <title>A Varibaculum cambriense genome reconstructed from a premature infant gut community with otherwise low bacterial novelty that shifts toward anaerobic metabolism during the third week of life.</title>
        <authorList>
            <person name="Brown C.T."/>
            <person name="Sharon I."/>
            <person name="Thomas B.C."/>
            <person name="Castelle C.J."/>
            <person name="Morowitz M.J."/>
            <person name="Banfield J.F."/>
        </authorList>
    </citation>
    <scope>NUCLEOTIDE SEQUENCE</scope>
</reference>
<dbReference type="InterPro" id="IPR050950">
    <property type="entry name" value="HTH-type_LysR_regulators"/>
</dbReference>
<dbReference type="GO" id="GO:0006355">
    <property type="term" value="P:regulation of DNA-templated transcription"/>
    <property type="evidence" value="ECO:0007669"/>
    <property type="project" value="TreeGrafter"/>
</dbReference>
<dbReference type="Gene3D" id="3.40.190.290">
    <property type="match status" value="1"/>
</dbReference>
<feature type="non-terminal residue" evidence="2">
    <location>
        <position position="1"/>
    </location>
</feature>
<dbReference type="Pfam" id="PF03466">
    <property type="entry name" value="LysR_substrate"/>
    <property type="match status" value="1"/>
</dbReference>
<organism evidence="2">
    <name type="scientific">human gut metagenome</name>
    <dbReference type="NCBI Taxonomy" id="408170"/>
    <lineage>
        <taxon>unclassified sequences</taxon>
        <taxon>metagenomes</taxon>
        <taxon>organismal metagenomes</taxon>
    </lineage>
</organism>
<evidence type="ECO:0000259" key="1">
    <source>
        <dbReference type="Pfam" id="PF03466"/>
    </source>
</evidence>